<feature type="domain" description="Glycosyl transferase family 1" evidence="1">
    <location>
        <begin position="195"/>
        <end position="355"/>
    </location>
</feature>
<reference evidence="3 4" key="1">
    <citation type="journal article" date="2015" name="Nature">
        <title>rRNA introns, odd ribosomes, and small enigmatic genomes across a large radiation of phyla.</title>
        <authorList>
            <person name="Brown C.T."/>
            <person name="Hug L.A."/>
            <person name="Thomas B.C."/>
            <person name="Sharon I."/>
            <person name="Castelle C.J."/>
            <person name="Singh A."/>
            <person name="Wilkins M.J."/>
            <person name="Williams K.H."/>
            <person name="Banfield J.F."/>
        </authorList>
    </citation>
    <scope>NUCLEOTIDE SEQUENCE [LARGE SCALE GENOMIC DNA]</scope>
</reference>
<comment type="caution">
    <text evidence="3">The sequence shown here is derived from an EMBL/GenBank/DDBJ whole genome shotgun (WGS) entry which is preliminary data.</text>
</comment>
<dbReference type="PANTHER" id="PTHR45947:SF3">
    <property type="entry name" value="SULFOQUINOVOSYL TRANSFERASE SQD2"/>
    <property type="match status" value="1"/>
</dbReference>
<gene>
    <name evidence="3" type="ORF">UV42_C0003G0005</name>
</gene>
<proteinExistence type="predicted"/>
<dbReference type="InterPro" id="IPR001296">
    <property type="entry name" value="Glyco_trans_1"/>
</dbReference>
<dbReference type="EMBL" id="LCEK01000003">
    <property type="protein sequence ID" value="KKS72876.1"/>
    <property type="molecule type" value="Genomic_DNA"/>
</dbReference>
<feature type="domain" description="Glycosyltransferase subfamily 4-like N-terminal" evidence="2">
    <location>
        <begin position="15"/>
        <end position="175"/>
    </location>
</feature>
<dbReference type="InterPro" id="IPR050194">
    <property type="entry name" value="Glycosyltransferase_grp1"/>
</dbReference>
<name>A0A0G1DPX0_9BACT</name>
<evidence type="ECO:0008006" key="5">
    <source>
        <dbReference type="Google" id="ProtNLM"/>
    </source>
</evidence>
<accession>A0A0G1DPX0</accession>
<evidence type="ECO:0000313" key="4">
    <source>
        <dbReference type="Proteomes" id="UP000033867"/>
    </source>
</evidence>
<evidence type="ECO:0000259" key="2">
    <source>
        <dbReference type="Pfam" id="PF13439"/>
    </source>
</evidence>
<dbReference type="GO" id="GO:0016757">
    <property type="term" value="F:glycosyltransferase activity"/>
    <property type="evidence" value="ECO:0007669"/>
    <property type="project" value="InterPro"/>
</dbReference>
<dbReference type="Proteomes" id="UP000033867">
    <property type="component" value="Unassembled WGS sequence"/>
</dbReference>
<dbReference type="AlphaFoldDB" id="A0A0G1DPX0"/>
<dbReference type="CDD" id="cd03801">
    <property type="entry name" value="GT4_PimA-like"/>
    <property type="match status" value="1"/>
</dbReference>
<evidence type="ECO:0000259" key="1">
    <source>
        <dbReference type="Pfam" id="PF00534"/>
    </source>
</evidence>
<organism evidence="3 4">
    <name type="scientific">Candidatus Magasanikbacteria bacterium GW2011_GWE2_42_7</name>
    <dbReference type="NCBI Taxonomy" id="1619052"/>
    <lineage>
        <taxon>Bacteria</taxon>
        <taxon>Candidatus Magasanikiibacteriota</taxon>
    </lineage>
</organism>
<protein>
    <recommendedName>
        <fullName evidence="5">Glycosyltransferase</fullName>
    </recommendedName>
</protein>
<dbReference type="Gene3D" id="3.40.50.2000">
    <property type="entry name" value="Glycogen Phosphorylase B"/>
    <property type="match status" value="2"/>
</dbReference>
<dbReference type="Pfam" id="PF00534">
    <property type="entry name" value="Glycos_transf_1"/>
    <property type="match status" value="1"/>
</dbReference>
<dbReference type="PANTHER" id="PTHR45947">
    <property type="entry name" value="SULFOQUINOVOSYL TRANSFERASE SQD2"/>
    <property type="match status" value="1"/>
</dbReference>
<sequence>MNIAMIGQKGYPAHYGGVERHVAEISERLVRDGHNVTVYNRAWYGGKQHGDINGISVATIPTIRTKHLDAIVHTFLSTFHAIYKKADIIHYHGVGPALLSWIPRVFSPKTLVVVTFHSIDRYHDKWGWFARTMLRLGEKFACFFPHETTVIAPSLQQYCQKEFKTKTHYIPNGVTIKNTPHRTKTNILFTFGLAPENYIMLVGRLIPIKAAHILIDAFADLKDHHKENEHIQQLKLAIVGGSAYTNDYVTSLHTQASRCNDIVFTEFQSGDALEDLYRNALALVHPSISEGMPLVVLEAMGYAKPVLVSAIPEHLQLIQNPNMLFRENDVTALEKKLHEFFSFPKETRMAIGEENQAYVTEHHNWDTSTALLINLYETTYRTRIQKMLPDAVIATQS</sequence>
<evidence type="ECO:0000313" key="3">
    <source>
        <dbReference type="EMBL" id="KKS72876.1"/>
    </source>
</evidence>
<dbReference type="SUPFAM" id="SSF53756">
    <property type="entry name" value="UDP-Glycosyltransferase/glycogen phosphorylase"/>
    <property type="match status" value="1"/>
</dbReference>
<dbReference type="Pfam" id="PF13439">
    <property type="entry name" value="Glyco_transf_4"/>
    <property type="match status" value="1"/>
</dbReference>
<dbReference type="InterPro" id="IPR028098">
    <property type="entry name" value="Glyco_trans_4-like_N"/>
</dbReference>